<evidence type="ECO:0000313" key="2">
    <source>
        <dbReference type="Proteomes" id="UP000050898"/>
    </source>
</evidence>
<name>A0A0R2EDI8_9LACO</name>
<proteinExistence type="predicted"/>
<dbReference type="Proteomes" id="UP000050898">
    <property type="component" value="Unassembled WGS sequence"/>
</dbReference>
<comment type="caution">
    <text evidence="1">The sequence shown here is derived from an EMBL/GenBank/DDBJ whole genome shotgun (WGS) entry which is preliminary data.</text>
</comment>
<organism evidence="1 2">
    <name type="scientific">Liquorilactobacillus mali KCTC 3596 = DSM 20444</name>
    <dbReference type="NCBI Taxonomy" id="1046596"/>
    <lineage>
        <taxon>Bacteria</taxon>
        <taxon>Bacillati</taxon>
        <taxon>Bacillota</taxon>
        <taxon>Bacilli</taxon>
        <taxon>Lactobacillales</taxon>
        <taxon>Lactobacillaceae</taxon>
        <taxon>Liquorilactobacillus</taxon>
    </lineage>
</organism>
<protein>
    <submittedName>
        <fullName evidence="1">Uncharacterized protein</fullName>
    </submittedName>
</protein>
<reference evidence="1 2" key="1">
    <citation type="journal article" date="2015" name="Genome Announc.">
        <title>Expanding the biotechnology potential of lactobacilli through comparative genomics of 213 strains and associated genera.</title>
        <authorList>
            <person name="Sun Z."/>
            <person name="Harris H.M."/>
            <person name="McCann A."/>
            <person name="Guo C."/>
            <person name="Argimon S."/>
            <person name="Zhang W."/>
            <person name="Yang X."/>
            <person name="Jeffery I.B."/>
            <person name="Cooney J.C."/>
            <person name="Kagawa T.F."/>
            <person name="Liu W."/>
            <person name="Song Y."/>
            <person name="Salvetti E."/>
            <person name="Wrobel A."/>
            <person name="Rasinkangas P."/>
            <person name="Parkhill J."/>
            <person name="Rea M.C."/>
            <person name="O'Sullivan O."/>
            <person name="Ritari J."/>
            <person name="Douillard F.P."/>
            <person name="Paul Ross R."/>
            <person name="Yang R."/>
            <person name="Briner A.E."/>
            <person name="Felis G.E."/>
            <person name="de Vos W.M."/>
            <person name="Barrangou R."/>
            <person name="Klaenhammer T.R."/>
            <person name="Caufield P.W."/>
            <person name="Cui Y."/>
            <person name="Zhang H."/>
            <person name="O'Toole P.W."/>
        </authorList>
    </citation>
    <scope>NUCLEOTIDE SEQUENCE [LARGE SCALE GENOMIC DNA]</scope>
    <source>
        <strain evidence="1 2">DSM 20444</strain>
    </source>
</reference>
<evidence type="ECO:0000313" key="1">
    <source>
        <dbReference type="EMBL" id="KRN10967.1"/>
    </source>
</evidence>
<gene>
    <name evidence="1" type="ORF">FD00_GL001857</name>
</gene>
<dbReference type="PATRIC" id="fig|1046596.6.peg.1949"/>
<dbReference type="EMBL" id="AYYH01000005">
    <property type="protein sequence ID" value="KRN10967.1"/>
    <property type="molecule type" value="Genomic_DNA"/>
</dbReference>
<dbReference type="GeneID" id="98316495"/>
<dbReference type="RefSeq" id="WP_235720340.1">
    <property type="nucleotide sequence ID" value="NZ_AKKT01000126.1"/>
</dbReference>
<keyword evidence="2" id="KW-1185">Reference proteome</keyword>
<dbReference type="Gene3D" id="3.30.1490.390">
    <property type="match status" value="1"/>
</dbReference>
<sequence length="70" mass="8349">MMMKIYYKADYDKKEIEFEKPGDFVGSLLVDDPELQDGYEVFKVTINGKEVTDFTGKTMLDLFNYYWERV</sequence>
<dbReference type="AlphaFoldDB" id="A0A0R2EDI8"/>
<accession>A0A0R2EDI8</accession>